<dbReference type="Proteomes" id="UP001060085">
    <property type="component" value="Linkage Group LG05"/>
</dbReference>
<accession>A0ACC0ATS3</accession>
<name>A0ACC0ATS3_CATRO</name>
<organism evidence="1 2">
    <name type="scientific">Catharanthus roseus</name>
    <name type="common">Madagascar periwinkle</name>
    <name type="synonym">Vinca rosea</name>
    <dbReference type="NCBI Taxonomy" id="4058"/>
    <lineage>
        <taxon>Eukaryota</taxon>
        <taxon>Viridiplantae</taxon>
        <taxon>Streptophyta</taxon>
        <taxon>Embryophyta</taxon>
        <taxon>Tracheophyta</taxon>
        <taxon>Spermatophyta</taxon>
        <taxon>Magnoliopsida</taxon>
        <taxon>eudicotyledons</taxon>
        <taxon>Gunneridae</taxon>
        <taxon>Pentapetalae</taxon>
        <taxon>asterids</taxon>
        <taxon>lamiids</taxon>
        <taxon>Gentianales</taxon>
        <taxon>Apocynaceae</taxon>
        <taxon>Rauvolfioideae</taxon>
        <taxon>Vinceae</taxon>
        <taxon>Catharanthinae</taxon>
        <taxon>Catharanthus</taxon>
    </lineage>
</organism>
<dbReference type="EMBL" id="CM044705">
    <property type="protein sequence ID" value="KAI5663949.1"/>
    <property type="molecule type" value="Genomic_DNA"/>
</dbReference>
<evidence type="ECO:0000313" key="1">
    <source>
        <dbReference type="EMBL" id="KAI5663949.1"/>
    </source>
</evidence>
<keyword evidence="2" id="KW-1185">Reference proteome</keyword>
<comment type="caution">
    <text evidence="1">The sequence shown here is derived from an EMBL/GenBank/DDBJ whole genome shotgun (WGS) entry which is preliminary data.</text>
</comment>
<proteinExistence type="predicted"/>
<gene>
    <name evidence="1" type="ORF">M9H77_23272</name>
</gene>
<sequence length="242" mass="27985">MNQDSQKDEKPQGPIIRVRARRIKGKDDQIAQGLMTAIEETMKEGLKFKNKGLEDDGNPPKLLIVQCLNLKQWSKLEEKEFKQSGRPYTYHPQYVSVHYGLEQGLLYKRLIRGWVISPSVELAYCYKSHKRGFIMSTDTQFLTPHNEGTSKSPHSNLDPMRVIMQELQSMRSKMGDMQRDITNLSIEQRGNYNHHGSFGTLVETTHQFYDGGRHTTPRSGRRGSLGRRGYRRPQEDIPRHEA</sequence>
<evidence type="ECO:0000313" key="2">
    <source>
        <dbReference type="Proteomes" id="UP001060085"/>
    </source>
</evidence>
<protein>
    <submittedName>
        <fullName evidence="1">Uncharacterized protein</fullName>
    </submittedName>
</protein>
<reference evidence="2" key="1">
    <citation type="journal article" date="2023" name="Nat. Plants">
        <title>Single-cell RNA sequencing provides a high-resolution roadmap for understanding the multicellular compartmentation of specialized metabolism.</title>
        <authorList>
            <person name="Sun S."/>
            <person name="Shen X."/>
            <person name="Li Y."/>
            <person name="Li Y."/>
            <person name="Wang S."/>
            <person name="Li R."/>
            <person name="Zhang H."/>
            <person name="Shen G."/>
            <person name="Guo B."/>
            <person name="Wei J."/>
            <person name="Xu J."/>
            <person name="St-Pierre B."/>
            <person name="Chen S."/>
            <person name="Sun C."/>
        </authorList>
    </citation>
    <scope>NUCLEOTIDE SEQUENCE [LARGE SCALE GENOMIC DNA]</scope>
</reference>